<gene>
    <name evidence="8" type="ORF">H8923_00450</name>
</gene>
<feature type="transmembrane region" description="Helical" evidence="7">
    <location>
        <begin position="169"/>
        <end position="186"/>
    </location>
</feature>
<name>A0ABR7JJW2_9FIRM</name>
<dbReference type="PANTHER" id="PTHR43663:SF1">
    <property type="entry name" value="CHROMATE TRANSPORTER"/>
    <property type="match status" value="1"/>
</dbReference>
<evidence type="ECO:0000313" key="8">
    <source>
        <dbReference type="EMBL" id="MBC5995215.1"/>
    </source>
</evidence>
<feature type="transmembrane region" description="Helical" evidence="7">
    <location>
        <begin position="73"/>
        <end position="97"/>
    </location>
</feature>
<dbReference type="Pfam" id="PF02417">
    <property type="entry name" value="Chromate_transp"/>
    <property type="match status" value="1"/>
</dbReference>
<dbReference type="RefSeq" id="WP_153971565.1">
    <property type="nucleotide sequence ID" value="NZ_JACRWE010000001.1"/>
</dbReference>
<evidence type="ECO:0000256" key="6">
    <source>
        <dbReference type="ARBA" id="ARBA00023136"/>
    </source>
</evidence>
<keyword evidence="5 7" id="KW-1133">Transmembrane helix</keyword>
<protein>
    <submittedName>
        <fullName evidence="8">Chromate transporter</fullName>
    </submittedName>
</protein>
<evidence type="ECO:0000313" key="9">
    <source>
        <dbReference type="Proteomes" id="UP000609849"/>
    </source>
</evidence>
<reference evidence="8 9" key="1">
    <citation type="submission" date="2020-08" db="EMBL/GenBank/DDBJ databases">
        <authorList>
            <person name="Liu C."/>
            <person name="Sun Q."/>
        </authorList>
    </citation>
    <scope>NUCLEOTIDE SEQUENCE [LARGE SCALE GENOMIC DNA]</scope>
    <source>
        <strain evidence="8 9">NSJ-18</strain>
    </source>
</reference>
<evidence type="ECO:0000256" key="7">
    <source>
        <dbReference type="SAM" id="Phobius"/>
    </source>
</evidence>
<keyword evidence="9" id="KW-1185">Reference proteome</keyword>
<sequence length="187" mass="19984">MVYIKLFLSFFQVGLFSFGGGFAALPLIQDQVVDVNKWLTLAEFTDLITISQMTPGPIAINAATFVGIRIAGVLGAIISTLGCILPSCIIVSLLGWLYFKYKNLPLMQGILGGLRPAVVALIASAGASIMVLSFWGENSISLNLSDIDFVSVGLFSIALFILQKYKSNPIYVMLGSGIVGGILYIIP</sequence>
<evidence type="ECO:0000256" key="4">
    <source>
        <dbReference type="ARBA" id="ARBA00022692"/>
    </source>
</evidence>
<dbReference type="PANTHER" id="PTHR43663">
    <property type="entry name" value="CHROMATE TRANSPORT PROTEIN-RELATED"/>
    <property type="match status" value="1"/>
</dbReference>
<comment type="subcellular location">
    <subcellularLocation>
        <location evidence="1">Cell membrane</location>
        <topology evidence="1">Multi-pass membrane protein</topology>
    </subcellularLocation>
</comment>
<feature type="transmembrane region" description="Helical" evidence="7">
    <location>
        <begin position="117"/>
        <end position="135"/>
    </location>
</feature>
<keyword evidence="3" id="KW-1003">Cell membrane</keyword>
<evidence type="ECO:0000256" key="1">
    <source>
        <dbReference type="ARBA" id="ARBA00004651"/>
    </source>
</evidence>
<organism evidence="8 9">
    <name type="scientific">Romboutsia faecis</name>
    <dbReference type="NCBI Taxonomy" id="2764597"/>
    <lineage>
        <taxon>Bacteria</taxon>
        <taxon>Bacillati</taxon>
        <taxon>Bacillota</taxon>
        <taxon>Clostridia</taxon>
        <taxon>Peptostreptococcales</taxon>
        <taxon>Peptostreptococcaceae</taxon>
        <taxon>Romboutsia</taxon>
    </lineage>
</organism>
<keyword evidence="4 7" id="KW-0812">Transmembrane</keyword>
<evidence type="ECO:0000256" key="2">
    <source>
        <dbReference type="ARBA" id="ARBA00005262"/>
    </source>
</evidence>
<proteinExistence type="inferred from homology"/>
<accession>A0ABR7JJW2</accession>
<feature type="transmembrane region" description="Helical" evidence="7">
    <location>
        <begin position="147"/>
        <end position="163"/>
    </location>
</feature>
<dbReference type="InterPro" id="IPR052518">
    <property type="entry name" value="CHR_Transporter"/>
</dbReference>
<evidence type="ECO:0000256" key="5">
    <source>
        <dbReference type="ARBA" id="ARBA00022989"/>
    </source>
</evidence>
<comment type="similarity">
    <text evidence="2">Belongs to the chromate ion transporter (CHR) (TC 2.A.51) family.</text>
</comment>
<comment type="caution">
    <text evidence="8">The sequence shown here is derived from an EMBL/GenBank/DDBJ whole genome shotgun (WGS) entry which is preliminary data.</text>
</comment>
<dbReference type="EMBL" id="JACRWE010000001">
    <property type="protein sequence ID" value="MBC5995215.1"/>
    <property type="molecule type" value="Genomic_DNA"/>
</dbReference>
<dbReference type="InterPro" id="IPR003370">
    <property type="entry name" value="Chromate_transpt"/>
</dbReference>
<dbReference type="Proteomes" id="UP000609849">
    <property type="component" value="Unassembled WGS sequence"/>
</dbReference>
<keyword evidence="6 7" id="KW-0472">Membrane</keyword>
<evidence type="ECO:0000256" key="3">
    <source>
        <dbReference type="ARBA" id="ARBA00022475"/>
    </source>
</evidence>